<evidence type="ECO:0000313" key="2">
    <source>
        <dbReference type="EMBL" id="KEA63903.1"/>
    </source>
</evidence>
<dbReference type="OrthoDB" id="784829at2"/>
<dbReference type="eggNOG" id="COG3378">
    <property type="taxonomic scope" value="Bacteria"/>
</dbReference>
<dbReference type="Proteomes" id="UP000028252">
    <property type="component" value="Unassembled WGS sequence"/>
</dbReference>
<keyword evidence="3" id="KW-1185">Reference proteome</keyword>
<dbReference type="AlphaFoldDB" id="A0A081FZE8"/>
<dbReference type="EMBL" id="JMQN01000024">
    <property type="protein sequence ID" value="KEA63903.1"/>
    <property type="molecule type" value="Genomic_DNA"/>
</dbReference>
<dbReference type="STRING" id="1232683.ADIMK_1920"/>
<keyword evidence="2" id="KW-0547">Nucleotide-binding</keyword>
<organism evidence="2 3">
    <name type="scientific">Marinobacterium lacunae</name>
    <dbReference type="NCBI Taxonomy" id="1232683"/>
    <lineage>
        <taxon>Bacteria</taxon>
        <taxon>Pseudomonadati</taxon>
        <taxon>Pseudomonadota</taxon>
        <taxon>Gammaproteobacteria</taxon>
        <taxon>Oceanospirillales</taxon>
        <taxon>Oceanospirillaceae</taxon>
        <taxon>Marinobacterium</taxon>
    </lineage>
</organism>
<sequence length="541" mass="59276">MTIKVDVSKLKVPGNKHAASKKDVAKGTTVTPDDVMRDTPIRGSSSPSIALESPKVGGQVVREVKGGAGQSREPLPLIADQQGRACFVVNEGLHLRAVPVESNRGQSIVRGEILKRGGTPNRSTIREWTDEILAIASESADHCAVYSRVAPCDGGIEIYLGDVAHSRVRVTSSRVDVLEDQSDILFSPSPNELALPLPAETGSLHALRQLMNVNDMDFWLIIAWVTYTLAHAKVEGSKYVFLVLSGDQGTGKSFISRILQKLIDPSRLGIQVLPSRAQDLALVMQSSHVVAFDNMRGFKANTSDLLCIASTGGVINDRKLYTDQDIASKALHGAIIFNGVHKFVSQSDLAQRCLTIALTPIMRGNIRSESELLAIFDKHHPEIFRYLLGIISKIFVYLPDVKPIKPERMIDFCSWLAAFEIAEALTDGTLQAAYSENLSSAQLETLMDNSLASTIVTFCENQGGCMWTGTPTQFYQELCGIVSQRTQFSRDWPHNPIALGKRLIGLKASLSSQGINIEMSRGRQRNITIYIDARIYGDSKK</sequence>
<dbReference type="RefSeq" id="WP_036186960.1">
    <property type="nucleotide sequence ID" value="NZ_JMQN01000024.1"/>
</dbReference>
<feature type="region of interest" description="Disordered" evidence="1">
    <location>
        <begin position="13"/>
        <end position="52"/>
    </location>
</feature>
<dbReference type="GO" id="GO:0005524">
    <property type="term" value="F:ATP binding"/>
    <property type="evidence" value="ECO:0007669"/>
    <property type="project" value="UniProtKB-KW"/>
</dbReference>
<keyword evidence="2" id="KW-0067">ATP-binding</keyword>
<evidence type="ECO:0000256" key="1">
    <source>
        <dbReference type="SAM" id="MobiDB-lite"/>
    </source>
</evidence>
<dbReference type="PATRIC" id="fig|1232683.4.peg.1889"/>
<comment type="caution">
    <text evidence="2">The sequence shown here is derived from an EMBL/GenBank/DDBJ whole genome shotgun (WGS) entry which is preliminary data.</text>
</comment>
<proteinExistence type="predicted"/>
<accession>A0A081FZE8</accession>
<reference evidence="2 3" key="1">
    <citation type="submission" date="2014-04" db="EMBL/GenBank/DDBJ databases">
        <title>Marinobacterium kochiensis sp. nov., isolated from sediment sample collected from Kochi backwaters in Kerala, India.</title>
        <authorList>
            <person name="Singh A."/>
            <person name="Pinnaka A.K."/>
        </authorList>
    </citation>
    <scope>NUCLEOTIDE SEQUENCE [LARGE SCALE GENOMIC DNA]</scope>
    <source>
        <strain evidence="2 3">AK27</strain>
    </source>
</reference>
<name>A0A081FZE8_9GAMM</name>
<gene>
    <name evidence="2" type="ORF">ADIMK_1920</name>
</gene>
<evidence type="ECO:0000313" key="3">
    <source>
        <dbReference type="Proteomes" id="UP000028252"/>
    </source>
</evidence>
<protein>
    <submittedName>
        <fullName evidence="2">Putative ATP-binding protein</fullName>
    </submittedName>
</protein>